<dbReference type="AlphaFoldDB" id="A0A3M7TVG7"/>
<name>A0A3M7TVG7_9BACI</name>
<dbReference type="EMBL" id="RHIB01000001">
    <property type="protein sequence ID" value="RNA69251.1"/>
    <property type="molecule type" value="Genomic_DNA"/>
</dbReference>
<gene>
    <name evidence="1" type="ORF">EBO34_04705</name>
</gene>
<dbReference type="Proteomes" id="UP000278746">
    <property type="component" value="Unassembled WGS sequence"/>
</dbReference>
<organism evidence="1 2">
    <name type="scientific">Alteribacter keqinensis</name>
    <dbReference type="NCBI Taxonomy" id="2483800"/>
    <lineage>
        <taxon>Bacteria</taxon>
        <taxon>Bacillati</taxon>
        <taxon>Bacillota</taxon>
        <taxon>Bacilli</taxon>
        <taxon>Bacillales</taxon>
        <taxon>Bacillaceae</taxon>
        <taxon>Alteribacter</taxon>
    </lineage>
</organism>
<proteinExistence type="predicted"/>
<sequence length="77" mass="9384">MHNCLQRGVFFFVTGELYSRKKDTCIQMENSLFHKWQQVVYFILQKTTVFSEFRSNFHKINEKNSKKSTISFEEYFL</sequence>
<evidence type="ECO:0000313" key="1">
    <source>
        <dbReference type="EMBL" id="RNA69251.1"/>
    </source>
</evidence>
<protein>
    <submittedName>
        <fullName evidence="1">Uncharacterized protein</fullName>
    </submittedName>
</protein>
<evidence type="ECO:0000313" key="2">
    <source>
        <dbReference type="Proteomes" id="UP000278746"/>
    </source>
</evidence>
<reference evidence="1 2" key="1">
    <citation type="submission" date="2018-10" db="EMBL/GenBank/DDBJ databases">
        <title>Bacillus Keqinensis sp. nov., a moderately halophilic bacterium isolated from a saline-alkaline lake.</title>
        <authorList>
            <person name="Wang H."/>
        </authorList>
    </citation>
    <scope>NUCLEOTIDE SEQUENCE [LARGE SCALE GENOMIC DNA]</scope>
    <source>
        <strain evidence="1 2">KQ-3</strain>
    </source>
</reference>
<keyword evidence="2" id="KW-1185">Reference proteome</keyword>
<accession>A0A3M7TVG7</accession>
<comment type="caution">
    <text evidence="1">The sequence shown here is derived from an EMBL/GenBank/DDBJ whole genome shotgun (WGS) entry which is preliminary data.</text>
</comment>